<dbReference type="PROSITE" id="PS50928">
    <property type="entry name" value="ABC_TM1"/>
    <property type="match status" value="1"/>
</dbReference>
<dbReference type="GO" id="GO:0055085">
    <property type="term" value="P:transmembrane transport"/>
    <property type="evidence" value="ECO:0007669"/>
    <property type="project" value="InterPro"/>
</dbReference>
<dbReference type="PANTHER" id="PTHR43386:SF1">
    <property type="entry name" value="D,D-DIPEPTIDE TRANSPORT SYSTEM PERMEASE PROTEIN DDPC-RELATED"/>
    <property type="match status" value="1"/>
</dbReference>
<evidence type="ECO:0000313" key="12">
    <source>
        <dbReference type="EMBL" id="UWQ56216.1"/>
    </source>
</evidence>
<organism evidence="12 13">
    <name type="scientific">Leisingera caerulea</name>
    <name type="common">Phaeobacter caeruleus</name>
    <dbReference type="NCBI Taxonomy" id="506591"/>
    <lineage>
        <taxon>Bacteria</taxon>
        <taxon>Pseudomonadati</taxon>
        <taxon>Pseudomonadota</taxon>
        <taxon>Alphaproteobacteria</taxon>
        <taxon>Rhodobacterales</taxon>
        <taxon>Roseobacteraceae</taxon>
        <taxon>Leisingera</taxon>
    </lineage>
</organism>
<dbReference type="Proteomes" id="UP001058713">
    <property type="component" value="Plasmid unnamed4"/>
</dbReference>
<dbReference type="InterPro" id="IPR000515">
    <property type="entry name" value="MetI-like"/>
</dbReference>
<evidence type="ECO:0000259" key="11">
    <source>
        <dbReference type="PROSITE" id="PS50928"/>
    </source>
</evidence>
<keyword evidence="3" id="KW-1003">Cell membrane</keyword>
<proteinExistence type="inferred from homology"/>
<feature type="transmembrane region" description="Helical" evidence="9">
    <location>
        <begin position="266"/>
        <end position="289"/>
    </location>
</feature>
<feature type="domain" description="ABC transmembrane type-1" evidence="11">
    <location>
        <begin position="97"/>
        <end position="286"/>
    </location>
</feature>
<dbReference type="GO" id="GO:0015031">
    <property type="term" value="P:protein transport"/>
    <property type="evidence" value="ECO:0007669"/>
    <property type="project" value="UniProtKB-KW"/>
</dbReference>
<dbReference type="InterPro" id="IPR035906">
    <property type="entry name" value="MetI-like_sf"/>
</dbReference>
<evidence type="ECO:0000313" key="13">
    <source>
        <dbReference type="Proteomes" id="UP001058713"/>
    </source>
</evidence>
<evidence type="ECO:0000256" key="4">
    <source>
        <dbReference type="ARBA" id="ARBA00022692"/>
    </source>
</evidence>
<protein>
    <submittedName>
        <fullName evidence="12">ABC transporter permease</fullName>
    </submittedName>
</protein>
<accession>A0A9Q9HKQ6</accession>
<dbReference type="Gene3D" id="1.10.3720.10">
    <property type="entry name" value="MetI-like"/>
    <property type="match status" value="1"/>
</dbReference>
<keyword evidence="12" id="KW-0614">Plasmid</keyword>
<keyword evidence="7 9" id="KW-1133">Transmembrane helix</keyword>
<dbReference type="Pfam" id="PF00528">
    <property type="entry name" value="BPD_transp_1"/>
    <property type="match status" value="1"/>
</dbReference>
<dbReference type="GO" id="GO:0015833">
    <property type="term" value="P:peptide transport"/>
    <property type="evidence" value="ECO:0007669"/>
    <property type="project" value="UniProtKB-KW"/>
</dbReference>
<feature type="transmembrane region" description="Helical" evidence="9">
    <location>
        <begin position="99"/>
        <end position="125"/>
    </location>
</feature>
<dbReference type="AlphaFoldDB" id="A0A9Q9HKQ6"/>
<feature type="transmembrane region" description="Helical" evidence="9">
    <location>
        <begin position="36"/>
        <end position="58"/>
    </location>
</feature>
<keyword evidence="8 9" id="KW-0472">Membrane</keyword>
<comment type="subcellular location">
    <subcellularLocation>
        <location evidence="1 9">Cell membrane</location>
        <topology evidence="1 9">Multi-pass membrane protein</topology>
    </subcellularLocation>
</comment>
<keyword evidence="4 9" id="KW-0812">Transmembrane</keyword>
<gene>
    <name evidence="12" type="ORF">K3721_20715</name>
</gene>
<evidence type="ECO:0000256" key="5">
    <source>
        <dbReference type="ARBA" id="ARBA00022856"/>
    </source>
</evidence>
<comment type="similarity">
    <text evidence="9">Belongs to the binding-protein-dependent transport system permease family.</text>
</comment>
<geneLocation type="plasmid" evidence="12 13">
    <name>unnamed4</name>
</geneLocation>
<evidence type="ECO:0000256" key="6">
    <source>
        <dbReference type="ARBA" id="ARBA00022927"/>
    </source>
</evidence>
<dbReference type="CDD" id="cd06261">
    <property type="entry name" value="TM_PBP2"/>
    <property type="match status" value="1"/>
</dbReference>
<feature type="transmembrane region" description="Helical" evidence="9">
    <location>
        <begin position="205"/>
        <end position="224"/>
    </location>
</feature>
<dbReference type="SUPFAM" id="SSF161098">
    <property type="entry name" value="MetI-like"/>
    <property type="match status" value="1"/>
</dbReference>
<feature type="transmembrane region" description="Helical" evidence="9">
    <location>
        <begin position="145"/>
        <end position="170"/>
    </location>
</feature>
<evidence type="ECO:0000256" key="2">
    <source>
        <dbReference type="ARBA" id="ARBA00022448"/>
    </source>
</evidence>
<keyword evidence="6" id="KW-0653">Protein transport</keyword>
<dbReference type="InterPro" id="IPR025966">
    <property type="entry name" value="OppC_N"/>
</dbReference>
<dbReference type="KEGG" id="lcae:K3721_20715"/>
<evidence type="ECO:0000256" key="3">
    <source>
        <dbReference type="ARBA" id="ARBA00022475"/>
    </source>
</evidence>
<evidence type="ECO:0000256" key="9">
    <source>
        <dbReference type="RuleBase" id="RU363032"/>
    </source>
</evidence>
<dbReference type="GO" id="GO:0005886">
    <property type="term" value="C:plasma membrane"/>
    <property type="evidence" value="ECO:0007669"/>
    <property type="project" value="UniProtKB-SubCell"/>
</dbReference>
<keyword evidence="2 9" id="KW-0813">Transport</keyword>
<sequence length="301" mass="32036">MSEVQSGTQPAAAPGRTHKPRSELGQILHGVARDPLGLMGLIIVGTIVFCAIFAVWIVPYDPVAMNIKDRLQGPSAAHLLGTDQLGRDTFSRVVMGGQVALKVALPAVFGAMAIGLTLGMIAGYGPKWLDNLLMLFFDTIRSFPTVMFALAVVALVGPSLQTVVFVVMATSIPTYGRVARTQTLTLRNSEFILAERSMGASMKRILGVHMLPNIVGVLAVLAAMDIPTVIALEAGLSFLGLGVKPPTPSWGALLKDGYSLIRQTPWLVVGGGLPIILATLGFTFLGESLRDVVDPKLRKQR</sequence>
<feature type="region of interest" description="Disordered" evidence="10">
    <location>
        <begin position="1"/>
        <end position="20"/>
    </location>
</feature>
<dbReference type="InterPro" id="IPR050366">
    <property type="entry name" value="BP-dependent_transpt_permease"/>
</dbReference>
<dbReference type="Pfam" id="PF12911">
    <property type="entry name" value="OppC_N"/>
    <property type="match status" value="1"/>
</dbReference>
<reference evidence="12" key="1">
    <citation type="submission" date="2021-08" db="EMBL/GenBank/DDBJ databases">
        <authorList>
            <person name="Nwanade C."/>
            <person name="Wang M."/>
            <person name="Masoudi A."/>
            <person name="Yu Z."/>
            <person name="Liu J."/>
        </authorList>
    </citation>
    <scope>NUCLEOTIDE SEQUENCE</scope>
    <source>
        <strain evidence="12">S122</strain>
        <plasmid evidence="12">unnamed4</plasmid>
    </source>
</reference>
<dbReference type="PANTHER" id="PTHR43386">
    <property type="entry name" value="OLIGOPEPTIDE TRANSPORT SYSTEM PERMEASE PROTEIN APPC"/>
    <property type="match status" value="1"/>
</dbReference>
<name>A0A9Q9HKQ6_LEICA</name>
<evidence type="ECO:0000256" key="7">
    <source>
        <dbReference type="ARBA" id="ARBA00022989"/>
    </source>
</evidence>
<evidence type="ECO:0000256" key="10">
    <source>
        <dbReference type="SAM" id="MobiDB-lite"/>
    </source>
</evidence>
<dbReference type="RefSeq" id="WP_259972959.1">
    <property type="nucleotide sequence ID" value="NZ_CP081074.1"/>
</dbReference>
<keyword evidence="5" id="KW-0571">Peptide transport</keyword>
<dbReference type="EMBL" id="CP081074">
    <property type="protein sequence ID" value="UWQ56216.1"/>
    <property type="molecule type" value="Genomic_DNA"/>
</dbReference>
<evidence type="ECO:0000256" key="1">
    <source>
        <dbReference type="ARBA" id="ARBA00004651"/>
    </source>
</evidence>
<evidence type="ECO:0000256" key="8">
    <source>
        <dbReference type="ARBA" id="ARBA00023136"/>
    </source>
</evidence>